<comment type="pathway">
    <text evidence="1">Amino-acid biosynthesis; L-asparagine biosynthesis; L-asparagine from L-aspartate (L-Gln route): step 1/1.</text>
</comment>
<dbReference type="RefSeq" id="WP_354642949.1">
    <property type="nucleotide sequence ID" value="NZ_CP159872.1"/>
</dbReference>
<evidence type="ECO:0000256" key="3">
    <source>
        <dbReference type="ARBA" id="ARBA00022888"/>
    </source>
</evidence>
<evidence type="ECO:0000313" key="7">
    <source>
        <dbReference type="EMBL" id="XCM82022.1"/>
    </source>
</evidence>
<dbReference type="AlphaFoldDB" id="A0AAU8K037"/>
<dbReference type="PANTHER" id="PTHR43284">
    <property type="entry name" value="ASPARAGINE SYNTHETASE (GLUTAMINE-HYDROLYZING)"/>
    <property type="match status" value="1"/>
</dbReference>
<protein>
    <recommendedName>
        <fullName evidence="2">asparagine synthase (glutamine-hydrolyzing)</fullName>
        <ecNumber evidence="2">6.3.5.4</ecNumber>
    </recommendedName>
</protein>
<dbReference type="InterPro" id="IPR051786">
    <property type="entry name" value="ASN_synthetase/amidase"/>
</dbReference>
<dbReference type="GO" id="GO:0005829">
    <property type="term" value="C:cytosol"/>
    <property type="evidence" value="ECO:0007669"/>
    <property type="project" value="TreeGrafter"/>
</dbReference>
<accession>A0AAU8K037</accession>
<dbReference type="SUPFAM" id="SSF52402">
    <property type="entry name" value="Adenine nucleotide alpha hydrolases-like"/>
    <property type="match status" value="1"/>
</dbReference>
<dbReference type="InterPro" id="IPR001962">
    <property type="entry name" value="Asn_synthase"/>
</dbReference>
<dbReference type="EC" id="6.3.5.4" evidence="2"/>
<keyword evidence="3" id="KW-0028">Amino-acid biosynthesis</keyword>
<dbReference type="GO" id="GO:0004066">
    <property type="term" value="F:asparagine synthase (glutamine-hydrolyzing) activity"/>
    <property type="evidence" value="ECO:0007669"/>
    <property type="project" value="UniProtKB-EC"/>
</dbReference>
<dbReference type="InterPro" id="IPR014729">
    <property type="entry name" value="Rossmann-like_a/b/a_fold"/>
</dbReference>
<gene>
    <name evidence="7" type="ORF">ABWK59_25545</name>
</gene>
<proteinExistence type="predicted"/>
<keyword evidence="3" id="KW-0061">Asparagine biosynthesis</keyword>
<dbReference type="EMBL" id="CP159872">
    <property type="protein sequence ID" value="XCM82022.1"/>
    <property type="molecule type" value="Genomic_DNA"/>
</dbReference>
<sequence>MIFPDCPGAGELLVGHRAGAGATRVDHHSGRPWLVGHWDASDLTLITAGPRRLAVFGRTRFDAGQAERLLDRARSPYDLDRLAARIPGGVHLIASFDGRVRAQGSVSGARQVFHTTVGRLTVASDSPAPLAALAGAEVDEVSLALRLLSPLAPWPLSQRCTWTGVEPLSAGHWLDLGTDGRSRQVRWWHPPAAERTAEEAALAVREALTEAVEVRSTGHGTISADLSGGLDSTALCFLAHQVGAELNTYHVTPWDPANEDSRWARRAAEEMPGATHRILPAERPANWFDAAPAGDGPGTGGSGRPDTGEGPPLWGAGSAHLVDLTAVVAAEGSRMHLMGVGGDELFGAMPAYLWSLMRSRPLQGVPVVRRYRLLNRWRLADTVRGLADRTSFARHLTVAARELTSPPARQPALELGWTGGARMPPWATDHAVRLVRGALLDAAATAVAPLDPDRVRHQVIEFCLYEGALIRQTRHACAASGVEWDAPMLDDRVLEASLSVRVADRVRPGRYKPLLVDAMRGSVPDDVLDRSDKGEFSAELFEGLRRNRDAFLAMCERLRLAELGLVEPATLRTALLSPSPESRHLTPFQSTVACENWLRTTPVPAAAAHHSRGER</sequence>
<evidence type="ECO:0000259" key="6">
    <source>
        <dbReference type="Pfam" id="PF00733"/>
    </source>
</evidence>
<feature type="domain" description="Asparagine synthetase" evidence="6">
    <location>
        <begin position="204"/>
        <end position="599"/>
    </location>
</feature>
<dbReference type="Gene3D" id="3.40.50.620">
    <property type="entry name" value="HUPs"/>
    <property type="match status" value="2"/>
</dbReference>
<organism evidence="7">
    <name type="scientific">Kitasatospora camelliae</name>
    <dbReference type="NCBI Taxonomy" id="3156397"/>
    <lineage>
        <taxon>Bacteria</taxon>
        <taxon>Bacillati</taxon>
        <taxon>Actinomycetota</taxon>
        <taxon>Actinomycetes</taxon>
        <taxon>Kitasatosporales</taxon>
        <taxon>Streptomycetaceae</taxon>
        <taxon>Kitasatospora</taxon>
    </lineage>
</organism>
<evidence type="ECO:0000256" key="4">
    <source>
        <dbReference type="ARBA" id="ARBA00048741"/>
    </source>
</evidence>
<dbReference type="KEGG" id="kcm:ABWK59_25545"/>
<dbReference type="PANTHER" id="PTHR43284:SF1">
    <property type="entry name" value="ASPARAGINE SYNTHETASE"/>
    <property type="match status" value="1"/>
</dbReference>
<dbReference type="Pfam" id="PF00733">
    <property type="entry name" value="Asn_synthase"/>
    <property type="match status" value="1"/>
</dbReference>
<evidence type="ECO:0000256" key="1">
    <source>
        <dbReference type="ARBA" id="ARBA00005187"/>
    </source>
</evidence>
<feature type="region of interest" description="Disordered" evidence="5">
    <location>
        <begin position="289"/>
        <end position="315"/>
    </location>
</feature>
<evidence type="ECO:0000256" key="2">
    <source>
        <dbReference type="ARBA" id="ARBA00012737"/>
    </source>
</evidence>
<dbReference type="GO" id="GO:0006529">
    <property type="term" value="P:asparagine biosynthetic process"/>
    <property type="evidence" value="ECO:0007669"/>
    <property type="project" value="UniProtKB-KW"/>
</dbReference>
<evidence type="ECO:0000256" key="5">
    <source>
        <dbReference type="SAM" id="MobiDB-lite"/>
    </source>
</evidence>
<name>A0AAU8K037_9ACTN</name>
<reference evidence="7" key="1">
    <citation type="submission" date="2024-06" db="EMBL/GenBank/DDBJ databases">
        <title>The genome sequences of Kitasatospora sp. strain HUAS MG31.</title>
        <authorList>
            <person name="Mo P."/>
        </authorList>
    </citation>
    <scope>NUCLEOTIDE SEQUENCE</scope>
    <source>
        <strain evidence="7">HUAS MG31</strain>
    </source>
</reference>
<comment type="catalytic activity">
    <reaction evidence="4">
        <text>L-aspartate + L-glutamine + ATP + H2O = L-asparagine + L-glutamate + AMP + diphosphate + H(+)</text>
        <dbReference type="Rhea" id="RHEA:12228"/>
        <dbReference type="ChEBI" id="CHEBI:15377"/>
        <dbReference type="ChEBI" id="CHEBI:15378"/>
        <dbReference type="ChEBI" id="CHEBI:29985"/>
        <dbReference type="ChEBI" id="CHEBI:29991"/>
        <dbReference type="ChEBI" id="CHEBI:30616"/>
        <dbReference type="ChEBI" id="CHEBI:33019"/>
        <dbReference type="ChEBI" id="CHEBI:58048"/>
        <dbReference type="ChEBI" id="CHEBI:58359"/>
        <dbReference type="ChEBI" id="CHEBI:456215"/>
        <dbReference type="EC" id="6.3.5.4"/>
    </reaction>
</comment>